<gene>
    <name evidence="4" type="ORF">A6E14_16580</name>
</gene>
<dbReference type="AlphaFoldDB" id="A0A1B9QRG7"/>
<dbReference type="PANTHER" id="PTHR43248:SF2">
    <property type="entry name" value="PROLYL AMINOPEPTIDASE"/>
    <property type="match status" value="1"/>
</dbReference>
<name>A0A1B9QRG7_9VIBR</name>
<comment type="similarity">
    <text evidence="1">Belongs to the peptidase S33 family.</text>
</comment>
<dbReference type="InterPro" id="IPR000073">
    <property type="entry name" value="AB_hydrolase_1"/>
</dbReference>
<keyword evidence="5" id="KW-1185">Reference proteome</keyword>
<dbReference type="InterPro" id="IPR029058">
    <property type="entry name" value="AB_hydrolase_fold"/>
</dbReference>
<evidence type="ECO:0000313" key="5">
    <source>
        <dbReference type="Proteomes" id="UP000093173"/>
    </source>
</evidence>
<dbReference type="PRINTS" id="PR00793">
    <property type="entry name" value="PROAMNOPTASE"/>
</dbReference>
<dbReference type="PANTHER" id="PTHR43248">
    <property type="entry name" value="2-SUCCINYL-6-HYDROXY-2,4-CYCLOHEXADIENE-1-CARBOXYLATE SYNTHASE"/>
    <property type="match status" value="1"/>
</dbReference>
<dbReference type="Proteomes" id="UP000093173">
    <property type="component" value="Unassembled WGS sequence"/>
</dbReference>
<protein>
    <submittedName>
        <fullName evidence="4">Alpha/beta hydrolase</fullName>
    </submittedName>
</protein>
<dbReference type="GO" id="GO:0008233">
    <property type="term" value="F:peptidase activity"/>
    <property type="evidence" value="ECO:0007669"/>
    <property type="project" value="InterPro"/>
</dbReference>
<sequence length="430" mass="49305">MKNSFIDGSTLYRQHTFLLPLNYQETESEQIQVFARELVDLAKVHQDLPWLVYFQGGPGFPSPRVSGDSGWIKRALQEYRVLLLDQRGTGMSSPINQETLAHLTPIEQADYLSHFRADNIVRDAESIRQQFGVQQWATLGQSFGGFCTLTYLSMFPDSLLRCYVTGGIPSLSRHADDVYHATYKRVTDKNNAFFAQFPQAQQQCCEIAQYLIENDVTLPNGQMFTVEQFQLIGINLGRGDAHLPLYYTLESAFIDVNGKKQLSYGFLNQMQQEQSYLTNPIYAILHESIYCQEFASNWSAHRVREKNSAFNYQVGDRFWFTGEMVYPWMFDQLETLKPLRDAAHILAQKQDWEAIYHPDVLSQNTVPLACVAYADDMYVELDYTRETLAAIPMSKVWITNEYEHNGIGVDGEKILDRLVTMANALDNLPK</sequence>
<evidence type="ECO:0000256" key="2">
    <source>
        <dbReference type="ARBA" id="ARBA00022801"/>
    </source>
</evidence>
<dbReference type="InterPro" id="IPR051601">
    <property type="entry name" value="Serine_prot/Carboxylest_S33"/>
</dbReference>
<keyword evidence="2 4" id="KW-0378">Hydrolase</keyword>
<evidence type="ECO:0000313" key="4">
    <source>
        <dbReference type="EMBL" id="OCH68238.1"/>
    </source>
</evidence>
<dbReference type="GO" id="GO:0006508">
    <property type="term" value="P:proteolysis"/>
    <property type="evidence" value="ECO:0007669"/>
    <property type="project" value="InterPro"/>
</dbReference>
<comment type="caution">
    <text evidence="4">The sequence shown here is derived from an EMBL/GenBank/DDBJ whole genome shotgun (WGS) entry which is preliminary data.</text>
</comment>
<proteinExistence type="inferred from homology"/>
<reference evidence="5" key="1">
    <citation type="submission" date="2016-06" db="EMBL/GenBank/DDBJ databases">
        <authorList>
            <person name="Hehemann J.-H."/>
            <person name="Arevalo P."/>
            <person name="Datta M.S."/>
            <person name="Polz M.F."/>
        </authorList>
    </citation>
    <scope>NUCLEOTIDE SEQUENCE [LARGE SCALE GENOMIC DNA]</scope>
    <source>
        <strain evidence="5">9CSC122</strain>
    </source>
</reference>
<dbReference type="InterPro" id="IPR002410">
    <property type="entry name" value="Peptidase_S33"/>
</dbReference>
<accession>A0A1B9QRG7</accession>
<evidence type="ECO:0000256" key="1">
    <source>
        <dbReference type="ARBA" id="ARBA00010088"/>
    </source>
</evidence>
<evidence type="ECO:0000259" key="3">
    <source>
        <dbReference type="Pfam" id="PF00561"/>
    </source>
</evidence>
<dbReference type="SUPFAM" id="SSF53474">
    <property type="entry name" value="alpha/beta-Hydrolases"/>
    <property type="match status" value="1"/>
</dbReference>
<organism evidence="4 5">
    <name type="scientific">Vibrio genomosp. F10</name>
    <dbReference type="NCBI Taxonomy" id="723171"/>
    <lineage>
        <taxon>Bacteria</taxon>
        <taxon>Pseudomonadati</taxon>
        <taxon>Pseudomonadota</taxon>
        <taxon>Gammaproteobacteria</taxon>
        <taxon>Vibrionales</taxon>
        <taxon>Vibrionaceae</taxon>
        <taxon>Vibrio</taxon>
    </lineage>
</organism>
<dbReference type="EMBL" id="MAJZ01001029">
    <property type="protein sequence ID" value="OCH68238.1"/>
    <property type="molecule type" value="Genomic_DNA"/>
</dbReference>
<feature type="domain" description="AB hydrolase-1" evidence="3">
    <location>
        <begin position="49"/>
        <end position="216"/>
    </location>
</feature>
<dbReference type="RefSeq" id="WP_065577499.1">
    <property type="nucleotide sequence ID" value="NZ_JBNGCH010001029.1"/>
</dbReference>
<dbReference type="Pfam" id="PF00561">
    <property type="entry name" value="Abhydrolase_1"/>
    <property type="match status" value="1"/>
</dbReference>
<dbReference type="Gene3D" id="3.40.50.1820">
    <property type="entry name" value="alpha/beta hydrolase"/>
    <property type="match status" value="1"/>
</dbReference>